<evidence type="ECO:0000313" key="2">
    <source>
        <dbReference type="Proteomes" id="UP000054270"/>
    </source>
</evidence>
<name>A0A0D2P4H3_HYPSF</name>
<protein>
    <submittedName>
        <fullName evidence="1">Uncharacterized protein</fullName>
    </submittedName>
</protein>
<organism evidence="1 2">
    <name type="scientific">Hypholoma sublateritium (strain FD-334 SS-4)</name>
    <dbReference type="NCBI Taxonomy" id="945553"/>
    <lineage>
        <taxon>Eukaryota</taxon>
        <taxon>Fungi</taxon>
        <taxon>Dikarya</taxon>
        <taxon>Basidiomycota</taxon>
        <taxon>Agaricomycotina</taxon>
        <taxon>Agaricomycetes</taxon>
        <taxon>Agaricomycetidae</taxon>
        <taxon>Agaricales</taxon>
        <taxon>Agaricineae</taxon>
        <taxon>Strophariaceae</taxon>
        <taxon>Hypholoma</taxon>
    </lineage>
</organism>
<dbReference type="OMA" id="NCHERSK"/>
<accession>A0A0D2P4H3</accession>
<dbReference type="EMBL" id="KN817646">
    <property type="protein sequence ID" value="KJA15385.1"/>
    <property type="molecule type" value="Genomic_DNA"/>
</dbReference>
<sequence length="884" mass="99417">MSVDSAEGTVVSLSVTEFVILAKRLAQDEDAIDVFCTFVLTGVYEGQQYLVDPIKHAMGGSDRIKASRDYDSVLGFGKHIYLDCDITLHPVCKLEDTLRRNIHIKRSFTNTYGDHDDVPAHHIPNLCIAKWGGAHNMLRAVIPGLYHKERPSSSMDQLEFATFYEKGFRPAVESLSPAAAAEWPPTYQAELFRARGKHGTLALQTKTLGKWFVRELGDAIRVALHDNNVPWGEGLIFLYQIKGVKASNGHRTSAESAKLSLAELFTKNSITQDGIERGDWWIDVGLEISSGGEECLAWRTDHHFHIVKHILSIDTSNAQRITNPGSSKYIRDLTSHLTAVAGCRISPGVRAQGPHKAIYLQMYTTDKSVIYRPEGTHFGKHLTGKEILDNKADAYCRGLYDLYTDASNKNNGHARVEVRVPYEHAASVLINIDSVRELFVRSLICVPSVVWWSLRAYRIYAFIHILDQQSRGNGSQRRNNCALLLTAAAPWFLNGLHSTPDNGPCSRDLMNKILPLVDREQADLDTLVYPVSTRARPLVMEEEEAADDDEEGSDIGEAAISVASNDSDHVASNPPTVGNSGSSKVPYVPYGIVFLREIRMGNGVVVPRFRDVRVPMVSDKTLQFIFGRGPEAIADVLFKNQYIITRNPFRTANKTRRTATRIPQELEPSKIFDAASRGVVLRPRPRDEGSDIESDSSDQDTFSEVDIDTRLTALWHQFLADISAKAPNRRAATEASYCVLTPEQRDNVSDETYRNLHLREYFNDCQYKQATKAEWAAAFDKFWPAEPFVLKTSQNYGSMAYYKSWGDLVSQLTNMDAQPTQTLESVRTELRARFRQLHWIPNIQADRIWYTKSDPKHFKRMCEGDGGKAAAPRVLIRWDKQPII</sequence>
<dbReference type="Proteomes" id="UP000054270">
    <property type="component" value="Unassembled WGS sequence"/>
</dbReference>
<keyword evidence="2" id="KW-1185">Reference proteome</keyword>
<dbReference type="OrthoDB" id="3261690at2759"/>
<evidence type="ECO:0000313" key="1">
    <source>
        <dbReference type="EMBL" id="KJA15385.1"/>
    </source>
</evidence>
<gene>
    <name evidence="1" type="ORF">HYPSUDRAFT_149194</name>
</gene>
<proteinExistence type="predicted"/>
<dbReference type="AlphaFoldDB" id="A0A0D2P4H3"/>
<reference evidence="2" key="1">
    <citation type="submission" date="2014-04" db="EMBL/GenBank/DDBJ databases">
        <title>Evolutionary Origins and Diversification of the Mycorrhizal Mutualists.</title>
        <authorList>
            <consortium name="DOE Joint Genome Institute"/>
            <consortium name="Mycorrhizal Genomics Consortium"/>
            <person name="Kohler A."/>
            <person name="Kuo A."/>
            <person name="Nagy L.G."/>
            <person name="Floudas D."/>
            <person name="Copeland A."/>
            <person name="Barry K.W."/>
            <person name="Cichocki N."/>
            <person name="Veneault-Fourrey C."/>
            <person name="LaButti K."/>
            <person name="Lindquist E.A."/>
            <person name="Lipzen A."/>
            <person name="Lundell T."/>
            <person name="Morin E."/>
            <person name="Murat C."/>
            <person name="Riley R."/>
            <person name="Ohm R."/>
            <person name="Sun H."/>
            <person name="Tunlid A."/>
            <person name="Henrissat B."/>
            <person name="Grigoriev I.V."/>
            <person name="Hibbett D.S."/>
            <person name="Martin F."/>
        </authorList>
    </citation>
    <scope>NUCLEOTIDE SEQUENCE [LARGE SCALE GENOMIC DNA]</scope>
    <source>
        <strain evidence="2">FD-334 SS-4</strain>
    </source>
</reference>